<feature type="transmembrane region" description="Helical" evidence="1">
    <location>
        <begin position="45"/>
        <end position="66"/>
    </location>
</feature>
<evidence type="ECO:0000256" key="1">
    <source>
        <dbReference type="SAM" id="Phobius"/>
    </source>
</evidence>
<keyword evidence="1" id="KW-1133">Transmembrane helix</keyword>
<dbReference type="AlphaFoldDB" id="A0A812TW36"/>
<evidence type="ECO:0000313" key="3">
    <source>
        <dbReference type="Proteomes" id="UP000649617"/>
    </source>
</evidence>
<reference evidence="2" key="1">
    <citation type="submission" date="2021-02" db="EMBL/GenBank/DDBJ databases">
        <authorList>
            <person name="Dougan E. K."/>
            <person name="Rhodes N."/>
            <person name="Thang M."/>
            <person name="Chan C."/>
        </authorList>
    </citation>
    <scope>NUCLEOTIDE SEQUENCE</scope>
</reference>
<sequence>MAGGVASMQIGTPAPATDLESHRPYCVQKRKCCCCELPRYAKCTVCLLALYIVLMPVIYLVGHFLVYPGSDFVATFQGDTCRKFSFTGRDGYAIKSAHCPRGFKEKGQRSTPIVAFGGNGMNMYDVLL</sequence>
<gene>
    <name evidence="2" type="primary">RPL17</name>
    <name evidence="2" type="ORF">SPIL2461_LOCUS14391</name>
</gene>
<keyword evidence="1" id="KW-0812">Transmembrane</keyword>
<name>A0A812TW36_SYMPI</name>
<organism evidence="2 3">
    <name type="scientific">Symbiodinium pilosum</name>
    <name type="common">Dinoflagellate</name>
    <dbReference type="NCBI Taxonomy" id="2952"/>
    <lineage>
        <taxon>Eukaryota</taxon>
        <taxon>Sar</taxon>
        <taxon>Alveolata</taxon>
        <taxon>Dinophyceae</taxon>
        <taxon>Suessiales</taxon>
        <taxon>Symbiodiniaceae</taxon>
        <taxon>Symbiodinium</taxon>
    </lineage>
</organism>
<dbReference type="Proteomes" id="UP000649617">
    <property type="component" value="Unassembled WGS sequence"/>
</dbReference>
<evidence type="ECO:0000313" key="2">
    <source>
        <dbReference type="EMBL" id="CAE7543692.1"/>
    </source>
</evidence>
<feature type="non-terminal residue" evidence="2">
    <location>
        <position position="1"/>
    </location>
</feature>
<feature type="non-terminal residue" evidence="2">
    <location>
        <position position="128"/>
    </location>
</feature>
<accession>A0A812TW36</accession>
<keyword evidence="3" id="KW-1185">Reference proteome</keyword>
<dbReference type="EMBL" id="CAJNIZ010033290">
    <property type="protein sequence ID" value="CAE7543692.1"/>
    <property type="molecule type" value="Genomic_DNA"/>
</dbReference>
<dbReference type="OrthoDB" id="442530at2759"/>
<comment type="caution">
    <text evidence="2">The sequence shown here is derived from an EMBL/GenBank/DDBJ whole genome shotgun (WGS) entry which is preliminary data.</text>
</comment>
<protein>
    <submittedName>
        <fullName evidence="2">RPL17 protein</fullName>
    </submittedName>
</protein>
<proteinExistence type="predicted"/>
<keyword evidence="1" id="KW-0472">Membrane</keyword>